<dbReference type="Proteomes" id="UP000325902">
    <property type="component" value="Unassembled WGS sequence"/>
</dbReference>
<evidence type="ECO:0000256" key="3">
    <source>
        <dbReference type="ARBA" id="ARBA00022833"/>
    </source>
</evidence>
<dbReference type="GO" id="GO:0008270">
    <property type="term" value="F:zinc ion binding"/>
    <property type="evidence" value="ECO:0007669"/>
    <property type="project" value="InterPro"/>
</dbReference>
<evidence type="ECO:0000256" key="8">
    <source>
        <dbReference type="SAM" id="MobiDB-lite"/>
    </source>
</evidence>
<dbReference type="Pfam" id="PF00172">
    <property type="entry name" value="Zn_clus"/>
    <property type="match status" value="1"/>
</dbReference>
<keyword evidence="4" id="KW-0805">Transcription regulation</keyword>
<dbReference type="PANTHER" id="PTHR31313:SF77">
    <property type="entry name" value="ZN(II)2CYS6 TRANSCRIPTION FACTOR (EUROFUNG)"/>
    <property type="match status" value="1"/>
</dbReference>
<reference evidence="10 11" key="1">
    <citation type="journal article" date="2019" name="Sci. Rep.">
        <title>A multi-omics analysis of the grapevine pathogen Lasiodiplodia theobromae reveals that temperature affects the expression of virulence- and pathogenicity-related genes.</title>
        <authorList>
            <person name="Felix C."/>
            <person name="Meneses R."/>
            <person name="Goncalves M.F.M."/>
            <person name="Tilleman L."/>
            <person name="Duarte A.S."/>
            <person name="Jorrin-Novo J.V."/>
            <person name="Van de Peer Y."/>
            <person name="Deforce D."/>
            <person name="Van Nieuwerburgh F."/>
            <person name="Esteves A.C."/>
            <person name="Alves A."/>
        </authorList>
    </citation>
    <scope>NUCLEOTIDE SEQUENCE [LARGE SCALE GENOMIC DNA]</scope>
    <source>
        <strain evidence="10 11">LA-SOL3</strain>
    </source>
</reference>
<sequence>MPAAQPANKQQSQQRKAPRRHVTTACLACRESKIKCDGGQPSCEKCKAKGRECKYSQDEDKRRVSLRNAIEILSARVDQLSQHILNNGLQLPPMEPEAAASLSRILDVLRLPAANSSAIKAATFVAPNPPADHGPTGLDFAPAGFDWNFLDGQSWGAHFNAAANVNQGFNTGVDPSSVPRPPVTDSAHPTSQAFTTPSASQPFASPPTQAYTSPPTAQPLTSPPTTQAYTSPSQTQPVPTIEQHPGLTDSSADDADDDSDDELIKQISTRMGSLQLAPDGHLRYYGATSNILCDFPDTDHHQTRRSVRKEGRDVLEANNLDKAVDPAIEEHLINLYFAWQDPFFHVVDEKMYRVGREEWRVQKRDVGYYSEVLTNAMCAAGAAFDARYHPNFVTWPKSLADYFADRAKALLELEMDSPCLATVQALVILGGHEMACKRDARGWLYSGMAMRLAFDLGLHLDMTDYVRKGKISAVEADIRRTTFWGTYIVDHLSGFYYGRPVRINNGDIAVTKPTAEQANAIMSAWVPYGSHSPMASDPTLCYQVPLELVTKASVELCETMEPLGHVLYGVSNISRQELHLLSYRVTGEMLDWKANLPPLLQVNYHDTQTAYLPHVLMLHMLYHQMMIYIHRPYVSKTYIQPMPPQGPGHMHAQQMCIESSTAIVDLLRLYEQRYTFRRMNIHAVSVIFTTSLILIFIICSKQRGSTPPLPVTGSSESKARAKSLANTPAENAIAQLSVCFRALEDLTQSYDSARRTREFLVALQQRWQQQAQRWNRSHSAGGGSKRQMKDRPQPATQHETKRPRGSTYGSSSLTGTAGPGGDAGSAANQQQSSNAGQQQHNLPGGMGPGAVGAGGNDFDIDWSGFGAAARDGHNSPDSLGEDILAQLCSIGPAGVAFP</sequence>
<evidence type="ECO:0000313" key="10">
    <source>
        <dbReference type="EMBL" id="KAB2576045.1"/>
    </source>
</evidence>
<feature type="compositionally biased region" description="Low complexity" evidence="8">
    <location>
        <begin position="805"/>
        <end position="816"/>
    </location>
</feature>
<gene>
    <name evidence="10" type="primary">nirA_4</name>
    <name evidence="10" type="ORF">DBV05_g5347</name>
</gene>
<comment type="subcellular location">
    <subcellularLocation>
        <location evidence="1">Nucleus</location>
    </subcellularLocation>
</comment>
<keyword evidence="7" id="KW-0539">Nucleus</keyword>
<protein>
    <submittedName>
        <fullName evidence="10">Nitrogen assimilation transcription factor nirA</fullName>
    </submittedName>
</protein>
<evidence type="ECO:0000313" key="11">
    <source>
        <dbReference type="Proteomes" id="UP000325902"/>
    </source>
</evidence>
<evidence type="ECO:0000256" key="6">
    <source>
        <dbReference type="ARBA" id="ARBA00023163"/>
    </source>
</evidence>
<dbReference type="Gene3D" id="4.10.240.10">
    <property type="entry name" value="Zn(2)-C6 fungal-type DNA-binding domain"/>
    <property type="match status" value="1"/>
</dbReference>
<keyword evidence="11" id="KW-1185">Reference proteome</keyword>
<feature type="compositionally biased region" description="Low complexity" evidence="8">
    <location>
        <begin position="824"/>
        <end position="839"/>
    </location>
</feature>
<feature type="compositionally biased region" description="Polar residues" evidence="8">
    <location>
        <begin position="187"/>
        <end position="238"/>
    </location>
</feature>
<keyword evidence="6" id="KW-0804">Transcription</keyword>
<dbReference type="EMBL" id="VCHE01000027">
    <property type="protein sequence ID" value="KAB2576045.1"/>
    <property type="molecule type" value="Genomic_DNA"/>
</dbReference>
<dbReference type="SMART" id="SM00066">
    <property type="entry name" value="GAL4"/>
    <property type="match status" value="1"/>
</dbReference>
<evidence type="ECO:0000256" key="7">
    <source>
        <dbReference type="ARBA" id="ARBA00023242"/>
    </source>
</evidence>
<comment type="caution">
    <text evidence="10">The sequence shown here is derived from an EMBL/GenBank/DDBJ whole genome shotgun (WGS) entry which is preliminary data.</text>
</comment>
<keyword evidence="3" id="KW-0862">Zinc</keyword>
<dbReference type="PROSITE" id="PS50048">
    <property type="entry name" value="ZN2_CY6_FUNGAL_2"/>
    <property type="match status" value="1"/>
</dbReference>
<accession>A0A5N5DEB0</accession>
<feature type="region of interest" description="Disordered" evidence="8">
    <location>
        <begin position="771"/>
        <end position="855"/>
    </location>
</feature>
<evidence type="ECO:0000256" key="2">
    <source>
        <dbReference type="ARBA" id="ARBA00022723"/>
    </source>
</evidence>
<name>A0A5N5DEB0_9PEZI</name>
<feature type="domain" description="Zn(2)-C6 fungal-type" evidence="9">
    <location>
        <begin position="25"/>
        <end position="55"/>
    </location>
</feature>
<feature type="region of interest" description="Disordered" evidence="8">
    <location>
        <begin position="170"/>
        <end position="259"/>
    </location>
</feature>
<dbReference type="GO" id="GO:0000981">
    <property type="term" value="F:DNA-binding transcription factor activity, RNA polymerase II-specific"/>
    <property type="evidence" value="ECO:0007669"/>
    <property type="project" value="InterPro"/>
</dbReference>
<proteinExistence type="predicted"/>
<organism evidence="10 11">
    <name type="scientific">Lasiodiplodia theobromae</name>
    <dbReference type="NCBI Taxonomy" id="45133"/>
    <lineage>
        <taxon>Eukaryota</taxon>
        <taxon>Fungi</taxon>
        <taxon>Dikarya</taxon>
        <taxon>Ascomycota</taxon>
        <taxon>Pezizomycotina</taxon>
        <taxon>Dothideomycetes</taxon>
        <taxon>Dothideomycetes incertae sedis</taxon>
        <taxon>Botryosphaeriales</taxon>
        <taxon>Botryosphaeriaceae</taxon>
        <taxon>Lasiodiplodia</taxon>
    </lineage>
</organism>
<dbReference type="GO" id="GO:0005634">
    <property type="term" value="C:nucleus"/>
    <property type="evidence" value="ECO:0007669"/>
    <property type="project" value="UniProtKB-SubCell"/>
</dbReference>
<dbReference type="AlphaFoldDB" id="A0A5N5DEB0"/>
<dbReference type="GO" id="GO:0003677">
    <property type="term" value="F:DNA binding"/>
    <property type="evidence" value="ECO:0007669"/>
    <property type="project" value="UniProtKB-KW"/>
</dbReference>
<dbReference type="Pfam" id="PF04082">
    <property type="entry name" value="Fungal_trans"/>
    <property type="match status" value="1"/>
</dbReference>
<evidence type="ECO:0000256" key="1">
    <source>
        <dbReference type="ARBA" id="ARBA00004123"/>
    </source>
</evidence>
<feature type="compositionally biased region" description="Gly residues" evidence="8">
    <location>
        <begin position="844"/>
        <end position="855"/>
    </location>
</feature>
<dbReference type="CDD" id="cd00067">
    <property type="entry name" value="GAL4"/>
    <property type="match status" value="1"/>
</dbReference>
<dbReference type="SUPFAM" id="SSF57701">
    <property type="entry name" value="Zn2/Cys6 DNA-binding domain"/>
    <property type="match status" value="1"/>
</dbReference>
<dbReference type="InterPro" id="IPR007219">
    <property type="entry name" value="XnlR_reg_dom"/>
</dbReference>
<dbReference type="CDD" id="cd12148">
    <property type="entry name" value="fungal_TF_MHR"/>
    <property type="match status" value="1"/>
</dbReference>
<dbReference type="SMART" id="SM00906">
    <property type="entry name" value="Fungal_trans"/>
    <property type="match status" value="1"/>
</dbReference>
<dbReference type="InterPro" id="IPR051615">
    <property type="entry name" value="Transcr_Regulatory_Elem"/>
</dbReference>
<feature type="region of interest" description="Disordered" evidence="8">
    <location>
        <begin position="1"/>
        <end position="21"/>
    </location>
</feature>
<dbReference type="PROSITE" id="PS00463">
    <property type="entry name" value="ZN2_CY6_FUNGAL_1"/>
    <property type="match status" value="1"/>
</dbReference>
<keyword evidence="2" id="KW-0479">Metal-binding</keyword>
<evidence type="ECO:0000256" key="4">
    <source>
        <dbReference type="ARBA" id="ARBA00023015"/>
    </source>
</evidence>
<keyword evidence="5" id="KW-0238">DNA-binding</keyword>
<dbReference type="PANTHER" id="PTHR31313">
    <property type="entry name" value="TY1 ENHANCER ACTIVATOR"/>
    <property type="match status" value="1"/>
</dbReference>
<feature type="compositionally biased region" description="Basic and acidic residues" evidence="8">
    <location>
        <begin position="787"/>
        <end position="802"/>
    </location>
</feature>
<dbReference type="InterPro" id="IPR036864">
    <property type="entry name" value="Zn2-C6_fun-type_DNA-bd_sf"/>
</dbReference>
<dbReference type="InterPro" id="IPR001138">
    <property type="entry name" value="Zn2Cys6_DnaBD"/>
</dbReference>
<dbReference type="GO" id="GO:0006351">
    <property type="term" value="P:DNA-templated transcription"/>
    <property type="evidence" value="ECO:0007669"/>
    <property type="project" value="InterPro"/>
</dbReference>
<evidence type="ECO:0000259" key="9">
    <source>
        <dbReference type="PROSITE" id="PS50048"/>
    </source>
</evidence>
<dbReference type="OrthoDB" id="2154091at2759"/>
<evidence type="ECO:0000256" key="5">
    <source>
        <dbReference type="ARBA" id="ARBA00023125"/>
    </source>
</evidence>